<dbReference type="Gene3D" id="1.10.10.10">
    <property type="entry name" value="Winged helix-like DNA-binding domain superfamily/Winged helix DNA-binding domain"/>
    <property type="match status" value="1"/>
</dbReference>
<dbReference type="InterPro" id="IPR050679">
    <property type="entry name" value="Bact_HTH_transcr_reg"/>
</dbReference>
<reference evidence="5 6" key="1">
    <citation type="submission" date="2017-11" db="EMBL/GenBank/DDBJ databases">
        <title>Evolution of Phototrophy in the Chloroflexi Phylum Driven by Horizontal Gene Transfer.</title>
        <authorList>
            <person name="Ward L.M."/>
            <person name="Hemp J."/>
            <person name="Shih P.M."/>
            <person name="Mcglynn S.E."/>
            <person name="Fischer W."/>
        </authorList>
    </citation>
    <scope>NUCLEOTIDE SEQUENCE [LARGE SCALE GENOMIC DNA]</scope>
    <source>
        <strain evidence="5">JP3_7</strain>
    </source>
</reference>
<dbReference type="GO" id="GO:0045892">
    <property type="term" value="P:negative regulation of DNA-templated transcription"/>
    <property type="evidence" value="ECO:0007669"/>
    <property type="project" value="TreeGrafter"/>
</dbReference>
<name>A0A2M8QFE0_9CHLR</name>
<dbReference type="SUPFAM" id="SSF64288">
    <property type="entry name" value="Chorismate lyase-like"/>
    <property type="match status" value="1"/>
</dbReference>
<dbReference type="GO" id="GO:0003700">
    <property type="term" value="F:DNA-binding transcription factor activity"/>
    <property type="evidence" value="ECO:0007669"/>
    <property type="project" value="InterPro"/>
</dbReference>
<dbReference type="InterPro" id="IPR028978">
    <property type="entry name" value="Chorismate_lyase_/UTRA_dom_sf"/>
</dbReference>
<dbReference type="PROSITE" id="PS50949">
    <property type="entry name" value="HTH_GNTR"/>
    <property type="match status" value="1"/>
</dbReference>
<evidence type="ECO:0000313" key="6">
    <source>
        <dbReference type="Proteomes" id="UP000230790"/>
    </source>
</evidence>
<dbReference type="SMART" id="SM00345">
    <property type="entry name" value="HTH_GNTR"/>
    <property type="match status" value="1"/>
</dbReference>
<dbReference type="PRINTS" id="PR00035">
    <property type="entry name" value="HTHGNTR"/>
</dbReference>
<keyword evidence="2" id="KW-0238">DNA-binding</keyword>
<evidence type="ECO:0000256" key="2">
    <source>
        <dbReference type="ARBA" id="ARBA00023125"/>
    </source>
</evidence>
<dbReference type="CDD" id="cd07377">
    <property type="entry name" value="WHTH_GntR"/>
    <property type="match status" value="1"/>
</dbReference>
<dbReference type="InterPro" id="IPR011663">
    <property type="entry name" value="UTRA"/>
</dbReference>
<dbReference type="PANTHER" id="PTHR44846">
    <property type="entry name" value="MANNOSYL-D-GLYCERATE TRANSPORT/METABOLISM SYSTEM REPRESSOR MNGR-RELATED"/>
    <property type="match status" value="1"/>
</dbReference>
<dbReference type="InterPro" id="IPR036388">
    <property type="entry name" value="WH-like_DNA-bd_sf"/>
</dbReference>
<dbReference type="InterPro" id="IPR036390">
    <property type="entry name" value="WH_DNA-bd_sf"/>
</dbReference>
<dbReference type="EMBL" id="PGTN01000014">
    <property type="protein sequence ID" value="PJF48472.1"/>
    <property type="molecule type" value="Genomic_DNA"/>
</dbReference>
<dbReference type="GO" id="GO:0003677">
    <property type="term" value="F:DNA binding"/>
    <property type="evidence" value="ECO:0007669"/>
    <property type="project" value="UniProtKB-KW"/>
</dbReference>
<sequence length="247" mass="27593">MDKRDPTPLYCQLKEVILSQIDSGAWSPGMQLPSERELCERFGISRITVRQALAELEMEGRLVRDQGRGTFVAPPRIAQHLTRLTGFTQDMQERGKTAGSVVLQLTVTRATAAVAHRLRLDARHRQVILLQRLRTANGEPMAVETAHLSATLCRDILCEDLTNQSLYHLLSQKYGVIPTRAEQQLEAVACPLEAAKVLGVRVGSPVLHLYRTTYSQHGCPFETVESYYRGDKYVFYAELSLAAEPSG</sequence>
<evidence type="ECO:0000256" key="3">
    <source>
        <dbReference type="ARBA" id="ARBA00023163"/>
    </source>
</evidence>
<dbReference type="Gene3D" id="3.40.1410.10">
    <property type="entry name" value="Chorismate lyase-like"/>
    <property type="match status" value="1"/>
</dbReference>
<dbReference type="FunFam" id="1.10.10.10:FF:000079">
    <property type="entry name" value="GntR family transcriptional regulator"/>
    <property type="match status" value="1"/>
</dbReference>
<dbReference type="SUPFAM" id="SSF46785">
    <property type="entry name" value="Winged helix' DNA-binding domain"/>
    <property type="match status" value="1"/>
</dbReference>
<dbReference type="Proteomes" id="UP000230790">
    <property type="component" value="Unassembled WGS sequence"/>
</dbReference>
<protein>
    <submittedName>
        <fullName evidence="5">GntR family transcriptional regulator</fullName>
    </submittedName>
</protein>
<dbReference type="PANTHER" id="PTHR44846:SF1">
    <property type="entry name" value="MANNOSYL-D-GLYCERATE TRANSPORT_METABOLISM SYSTEM REPRESSOR MNGR-RELATED"/>
    <property type="match status" value="1"/>
</dbReference>
<dbReference type="SMART" id="SM00866">
    <property type="entry name" value="UTRA"/>
    <property type="match status" value="1"/>
</dbReference>
<gene>
    <name evidence="5" type="ORF">CUN48_03485</name>
</gene>
<organism evidence="5 6">
    <name type="scientific">Candidatus Thermofonsia Clade 3 bacterium</name>
    <dbReference type="NCBI Taxonomy" id="2364212"/>
    <lineage>
        <taxon>Bacteria</taxon>
        <taxon>Bacillati</taxon>
        <taxon>Chloroflexota</taxon>
        <taxon>Candidatus Thermofontia</taxon>
        <taxon>Candidatus Thermofonsia Clade 3</taxon>
    </lineage>
</organism>
<comment type="caution">
    <text evidence="5">The sequence shown here is derived from an EMBL/GenBank/DDBJ whole genome shotgun (WGS) entry which is preliminary data.</text>
</comment>
<evidence type="ECO:0000259" key="4">
    <source>
        <dbReference type="PROSITE" id="PS50949"/>
    </source>
</evidence>
<evidence type="ECO:0000313" key="5">
    <source>
        <dbReference type="EMBL" id="PJF48472.1"/>
    </source>
</evidence>
<dbReference type="AlphaFoldDB" id="A0A2M8QFE0"/>
<keyword evidence="1" id="KW-0805">Transcription regulation</keyword>
<proteinExistence type="predicted"/>
<keyword evidence="3" id="KW-0804">Transcription</keyword>
<dbReference type="Pfam" id="PF07702">
    <property type="entry name" value="UTRA"/>
    <property type="match status" value="1"/>
</dbReference>
<feature type="domain" description="HTH gntR-type" evidence="4">
    <location>
        <begin position="7"/>
        <end position="75"/>
    </location>
</feature>
<evidence type="ECO:0000256" key="1">
    <source>
        <dbReference type="ARBA" id="ARBA00023015"/>
    </source>
</evidence>
<dbReference type="Pfam" id="PF00392">
    <property type="entry name" value="GntR"/>
    <property type="match status" value="1"/>
</dbReference>
<accession>A0A2M8QFE0</accession>
<dbReference type="InterPro" id="IPR000524">
    <property type="entry name" value="Tscrpt_reg_HTH_GntR"/>
</dbReference>